<accession>A0A915IIM1</accession>
<sequence length="107" mass="12163">MRETSVRVPTCSTISPSVPTKMYVLTVAVIPSMQNSVDGRTPTLEENNTSKTPFIKMIIMNLKGEAMTGRLDLSFLQREMGQKLHAKFEKLEDEDNFFIIYSVDFIL</sequence>
<evidence type="ECO:0000313" key="2">
    <source>
        <dbReference type="WBParaSite" id="nRc.2.0.1.t14022-RA"/>
    </source>
</evidence>
<dbReference type="WBParaSite" id="nRc.2.0.1.t14022-RA">
    <property type="protein sequence ID" value="nRc.2.0.1.t14022-RA"/>
    <property type="gene ID" value="nRc.2.0.1.g14022"/>
</dbReference>
<dbReference type="Proteomes" id="UP000887565">
    <property type="component" value="Unplaced"/>
</dbReference>
<dbReference type="AlphaFoldDB" id="A0A915IIM1"/>
<evidence type="ECO:0000313" key="1">
    <source>
        <dbReference type="Proteomes" id="UP000887565"/>
    </source>
</evidence>
<protein>
    <submittedName>
        <fullName evidence="2">Uncharacterized protein</fullName>
    </submittedName>
</protein>
<keyword evidence="1" id="KW-1185">Reference proteome</keyword>
<proteinExistence type="predicted"/>
<organism evidence="1 2">
    <name type="scientific">Romanomermis culicivorax</name>
    <name type="common">Nematode worm</name>
    <dbReference type="NCBI Taxonomy" id="13658"/>
    <lineage>
        <taxon>Eukaryota</taxon>
        <taxon>Metazoa</taxon>
        <taxon>Ecdysozoa</taxon>
        <taxon>Nematoda</taxon>
        <taxon>Enoplea</taxon>
        <taxon>Dorylaimia</taxon>
        <taxon>Mermithida</taxon>
        <taxon>Mermithoidea</taxon>
        <taxon>Mermithidae</taxon>
        <taxon>Romanomermis</taxon>
    </lineage>
</organism>
<name>A0A915IIM1_ROMCU</name>
<reference evidence="2" key="1">
    <citation type="submission" date="2022-11" db="UniProtKB">
        <authorList>
            <consortium name="WormBaseParasite"/>
        </authorList>
    </citation>
    <scope>IDENTIFICATION</scope>
</reference>